<feature type="domain" description="MAM" evidence="11">
    <location>
        <begin position="903"/>
        <end position="1060"/>
    </location>
</feature>
<dbReference type="SMART" id="SM00832">
    <property type="entry name" value="C8"/>
    <property type="match status" value="2"/>
</dbReference>
<dbReference type="Proteomes" id="UP001501920">
    <property type="component" value="Chromosome 19"/>
</dbReference>
<dbReference type="FunFam" id="2.10.25.10:FF:000055">
    <property type="entry name" value="alpha-tectorin isoform X1"/>
    <property type="match status" value="1"/>
</dbReference>
<comment type="function">
    <text evidence="6">Binds in a species-specific manner to the zona pellucida of the egg. May be involved in gamete recognition and/or signaling.</text>
</comment>
<evidence type="ECO:0000313" key="14">
    <source>
        <dbReference type="Proteomes" id="UP001501920"/>
    </source>
</evidence>
<evidence type="ECO:0000256" key="7">
    <source>
        <dbReference type="ARBA" id="ARBA00065625"/>
    </source>
</evidence>
<comment type="subunit">
    <text evidence="7">Probably forms covalent oligomers.</text>
</comment>
<evidence type="ECO:0000256" key="9">
    <source>
        <dbReference type="SAM" id="MobiDB-lite"/>
    </source>
</evidence>
<keyword evidence="5" id="KW-0325">Glycoprotein</keyword>
<evidence type="ECO:0000256" key="10">
    <source>
        <dbReference type="SAM" id="SignalP"/>
    </source>
</evidence>
<dbReference type="CDD" id="cd19941">
    <property type="entry name" value="TIL"/>
    <property type="match status" value="2"/>
</dbReference>
<feature type="domain" description="VWFD" evidence="12">
    <location>
        <begin position="1797"/>
        <end position="2009"/>
    </location>
</feature>
<dbReference type="PRINTS" id="PR00020">
    <property type="entry name" value="MAMDOMAIN"/>
</dbReference>
<feature type="compositionally biased region" description="Low complexity" evidence="9">
    <location>
        <begin position="1577"/>
        <end position="1593"/>
    </location>
</feature>
<feature type="domain" description="VWFD" evidence="12">
    <location>
        <begin position="230"/>
        <end position="408"/>
    </location>
</feature>
<dbReference type="Pfam" id="PF00094">
    <property type="entry name" value="VWD"/>
    <property type="match status" value="3"/>
</dbReference>
<dbReference type="PROSITE" id="PS50060">
    <property type="entry name" value="MAM_2"/>
    <property type="match status" value="3"/>
</dbReference>
<evidence type="ECO:0000256" key="6">
    <source>
        <dbReference type="ARBA" id="ARBA00057483"/>
    </source>
</evidence>
<keyword evidence="2" id="KW-0472">Membrane</keyword>
<feature type="domain" description="VWFD" evidence="12">
    <location>
        <begin position="613"/>
        <end position="786"/>
    </location>
</feature>
<feature type="region of interest" description="Disordered" evidence="9">
    <location>
        <begin position="878"/>
        <end position="899"/>
    </location>
</feature>
<dbReference type="Ensembl" id="ENSPNAT00000003980.2">
    <property type="protein sequence ID" value="ENSPNAP00000006202.2"/>
    <property type="gene ID" value="ENSPNAG00000012284.2"/>
</dbReference>
<dbReference type="Pfam" id="PF01826">
    <property type="entry name" value="TIL"/>
    <property type="match status" value="2"/>
</dbReference>
<reference evidence="13" key="2">
    <citation type="submission" date="2025-08" db="UniProtKB">
        <authorList>
            <consortium name="Ensembl"/>
        </authorList>
    </citation>
    <scope>IDENTIFICATION</scope>
</reference>
<evidence type="ECO:0000259" key="12">
    <source>
        <dbReference type="PROSITE" id="PS51233"/>
    </source>
</evidence>
<evidence type="ECO:0000256" key="1">
    <source>
        <dbReference type="ARBA" id="ARBA00004251"/>
    </source>
</evidence>
<dbReference type="Pfam" id="PF12714">
    <property type="entry name" value="TILa"/>
    <property type="match status" value="2"/>
</dbReference>
<feature type="compositionally biased region" description="Basic and acidic residues" evidence="9">
    <location>
        <begin position="1864"/>
        <end position="1876"/>
    </location>
</feature>
<accession>A0A3B4C2R8</accession>
<dbReference type="FunFam" id="2.60.120.200:FF:000128">
    <property type="entry name" value="enteropeptidase isoform X2"/>
    <property type="match status" value="1"/>
</dbReference>
<keyword evidence="4" id="KW-1015">Disulfide bond</keyword>
<dbReference type="SUPFAM" id="SSF49899">
    <property type="entry name" value="Concanavalin A-like lectins/glucanases"/>
    <property type="match status" value="3"/>
</dbReference>
<comment type="subcellular location">
    <subcellularLocation>
        <location evidence="1">Cell membrane</location>
        <topology evidence="1">Single-pass type I membrane protein</topology>
    </subcellularLocation>
</comment>
<dbReference type="InterPro" id="IPR014853">
    <property type="entry name" value="VWF/SSPO/ZAN-like_Cys-rich_dom"/>
</dbReference>
<dbReference type="Gene3D" id="1.20.1480.30">
    <property type="entry name" value="Designed four-helix bundle protein"/>
    <property type="match status" value="1"/>
</dbReference>
<evidence type="ECO:0000259" key="11">
    <source>
        <dbReference type="PROSITE" id="PS50060"/>
    </source>
</evidence>
<feature type="compositionally biased region" description="Low complexity" evidence="9">
    <location>
        <begin position="884"/>
        <end position="897"/>
    </location>
</feature>
<feature type="domain" description="MAM" evidence="11">
    <location>
        <begin position="43"/>
        <end position="183"/>
    </location>
</feature>
<dbReference type="Gene3D" id="2.10.25.10">
    <property type="entry name" value="Laminin"/>
    <property type="match status" value="2"/>
</dbReference>
<dbReference type="SMART" id="SM00137">
    <property type="entry name" value="MAM"/>
    <property type="match status" value="2"/>
</dbReference>
<feature type="compositionally biased region" description="Polar residues" evidence="9">
    <location>
        <begin position="1638"/>
        <end position="1652"/>
    </location>
</feature>
<evidence type="ECO:0000256" key="2">
    <source>
        <dbReference type="ARBA" id="ARBA00022475"/>
    </source>
</evidence>
<reference evidence="13" key="3">
    <citation type="submission" date="2025-09" db="UniProtKB">
        <authorList>
            <consortium name="Ensembl"/>
        </authorList>
    </citation>
    <scope>IDENTIFICATION</scope>
</reference>
<dbReference type="InterPro" id="IPR025615">
    <property type="entry name" value="TILa_dom"/>
</dbReference>
<feature type="region of interest" description="Disordered" evidence="9">
    <location>
        <begin position="1843"/>
        <end position="1890"/>
    </location>
</feature>
<dbReference type="GO" id="GO:0005615">
    <property type="term" value="C:extracellular space"/>
    <property type="evidence" value="ECO:0007669"/>
    <property type="project" value="TreeGrafter"/>
</dbReference>
<proteinExistence type="predicted"/>
<dbReference type="InterPro" id="IPR001846">
    <property type="entry name" value="VWF_type-D"/>
</dbReference>
<sequence>MSGHTQLWLLVVVAWLCVFNTAAYASYPSISLPDWRSNAGYLTRCDFDDDTAPFCDWTAEGLTRSQTRPGKFYLARDPGSLSGMARLQSRFLNSSEDLCLQFWYYKPHQDSSELRVSLSDEVRQTEIWSSLASESHAWRQVLIPLSYSHLNGAQIVFRLMQGHGNKEEIIFDKIGILRGQCGMQCQSGTQLWTDESTQCTCTEGQLTCTQIICGDGQTCRQAVTSTVSSGTCRVASDLRYRTFDGVNFRFMGPCAYILTKVCDGVSVVPGFAVEVQKEQRRNSSVSMIQQVKVNLQGLRVTLLRRDRRRIMVNGIWKNLPLSLYGDTVKVSAQGPVVELQTHFNLSVSYAKSGALHVTVPNQFSDKLCGMCGNFNHVMDDDHKMVNGSLAENGQVLGQSWKSADPPCEEPTTPSMCSEAEQLEYASEAYCGVLLSPHGPFSECPSALGAVSFFRSCVFEMCSTQGDPETFCDVLQAFAKTCNDAGIPVTGWRNATYCPLACGAHSHFNACSSECAGTCSMLDAPENCGTCEERCECDDGFLRSGEKCVPRDDCGCWVDGQHYGKGETFMQGDCKKQCLCAGQGTVQCSDASCVAHEVCKVKDEVLGCFPSSPVTCSIYGDPHYITFDGKAYSFRGTCNYTIAKTCTATAASFTLTARNEGRSNSSSLNSVALEVEELHLVIRKNRLVYVNGSQVTLPYSHSTSVKVLQKGPYVQVDTNFGLRFLFNGNDRLFVQLDERHMGTTCGLCGTYSGSQFDDFLTPDGNVVPYPHDFASSWNTHDKDWTCSNGSAEDPECPPELDSEGFRECSKLLGEAFKACHWFVPPQIFVNSCVSDHCTSGGDLSQLCTSLQNYVAACEVAEVFLADWWKDTVCAVIPTRPPTDPATPKTTQPTTSTPPAASCPWSCNFDQNECGWEQLIQDSFNWTRWSGPTPTDYTGPTSDHTTGSGYYMYIEADGVHYGDSARMMSPVCNTLGTQCLTFWYHIYGWATAMALNVYKLDGNQATKIWSRLNNQGNSWQLAQIEVNSQGPFQIIVEGIRGSDVGSDVAWDDIAMTYGKCGKLSVSLNPETSSPTHGNQAFITPALFPSAPSLPGSSSSHPVCRIDCDFENNLCTWNQLLTDVFDWTRHSGYTPTPLTGPSFDHTTGSGHYIYIEGDSATHGDTARLLSEECTDQQPQCLQFWYHMYGSSWTMGLTVYLLHGNQAWEVWRKTEDQGNTWHRALVNLIPEGNFKIIFEGRRGDNAWSDVAVDDISLHRGTCEDVVQTTAEPVHTTAKLFRTTAVPVHNTAEPFQTTAEPFQTAVEPVHTTAEPVHITAEPVQTTAELVHITAKPFQTTAEPVQTTAEPVHITAKPFQTTAEPFQTTAEPVHITAEPVQTTAEPVQTTAEPVQTTAEVGHTTAEPFQTKAKPVQTTAEPFQTTTEPFQTKAEPVQTTIEPVHSTAEPVHSTAELFHTTTDPYHSCVTKPVQISTEPVHTTAQPLQTTAEPLQTTAEPLQTTAEPLQTTAKPLQTTAKPLQTTAEPLQTTAKPLQTTAKPLQTTAEPLQTTAEPLQTTAKPLQTTAEPLQTTAEPLHTTAKPVHATTEPVHTTTEPVHSTTESFQTTTEPVHTTTEWDHNCVTKPVHATSETVQTTVEPIQTTGSLDTVPSSTSTTARPVETTAPNTTTTTTTTTPQPTPSCPINSHYANCMPTCQPTCEQLHGAPNCNTADSCSQGCVCNDGFVLRQRVCVPIWECGCQDDNGDNHYFGETWYSPHCTQKCECKRKGSQGELKCKDKECDSNEVCLMSEQGEYSCKSADFSTCSIDDDPEYIPFDNFKHKFKGKYSYVLVQTSNLPNNVPEVYIEGINQKSREQENRDEDYDDEDLDGRERGDDGDRSEVDGDSSEEDDDDDDGRLRALRMRVYNHTVEFREGRRVMVNGVLARAPVFPTPGLKILERSSHLYLQTDFGLSVEFKGKGKAEISLPDTYKTKVGGLCGNYDGRKNNDMMKPNGQQAHNVNEFGESWRVVAEKAAVRRRRSSPLYALLGLRQ</sequence>
<protein>
    <recommendedName>
        <fullName evidence="8">Zonadhesin</fullName>
    </recommendedName>
</protein>
<evidence type="ECO:0000256" key="8">
    <source>
        <dbReference type="ARBA" id="ARBA00067986"/>
    </source>
</evidence>
<name>A0A3B4C2R8_PYGNA</name>
<reference evidence="13 14" key="1">
    <citation type="submission" date="2020-10" db="EMBL/GenBank/DDBJ databases">
        <title>Pygocentrus nattereri (red-bellied piranha) genome, fPygNat1, primary haplotype.</title>
        <authorList>
            <person name="Myers G."/>
            <person name="Meyer A."/>
            <person name="Karagic N."/>
            <person name="Pippel M."/>
            <person name="Winkler S."/>
            <person name="Tracey A."/>
            <person name="Wood J."/>
            <person name="Formenti G."/>
            <person name="Howe K."/>
            <person name="Fedrigo O."/>
            <person name="Jarvis E.D."/>
        </authorList>
    </citation>
    <scope>NUCLEOTIDE SEQUENCE [LARGE SCALE GENOMIC DNA]</scope>
</reference>
<feature type="domain" description="MAM" evidence="11">
    <location>
        <begin position="1103"/>
        <end position="1260"/>
    </location>
</feature>
<feature type="region of interest" description="Disordered" evidence="9">
    <location>
        <begin position="1638"/>
        <end position="1673"/>
    </location>
</feature>
<dbReference type="PANTHER" id="PTHR11339">
    <property type="entry name" value="EXTRACELLULAR MATRIX GLYCOPROTEIN RELATED"/>
    <property type="match status" value="1"/>
</dbReference>
<dbReference type="SMART" id="SM00216">
    <property type="entry name" value="VWD"/>
    <property type="match status" value="3"/>
</dbReference>
<dbReference type="InterPro" id="IPR002919">
    <property type="entry name" value="TIL_dom"/>
</dbReference>
<feature type="region of interest" description="Disordered" evidence="9">
    <location>
        <begin position="1568"/>
        <end position="1610"/>
    </location>
</feature>
<dbReference type="CDD" id="cd06263">
    <property type="entry name" value="MAM"/>
    <property type="match status" value="2"/>
</dbReference>
<dbReference type="PANTHER" id="PTHR11339:SF374">
    <property type="entry name" value="ZONADHESIN"/>
    <property type="match status" value="1"/>
</dbReference>
<keyword evidence="10" id="KW-0732">Signal</keyword>
<keyword evidence="3" id="KW-0677">Repeat</keyword>
<dbReference type="Pfam" id="PF00629">
    <property type="entry name" value="MAM"/>
    <property type="match status" value="3"/>
</dbReference>
<dbReference type="GeneTree" id="ENSGT00940000156850"/>
<dbReference type="Gene3D" id="2.60.120.200">
    <property type="match status" value="3"/>
</dbReference>
<feature type="signal peptide" evidence="10">
    <location>
        <begin position="1"/>
        <end position="25"/>
    </location>
</feature>
<dbReference type="InterPro" id="IPR000998">
    <property type="entry name" value="MAM_dom"/>
</dbReference>
<evidence type="ECO:0000256" key="4">
    <source>
        <dbReference type="ARBA" id="ARBA00023157"/>
    </source>
</evidence>
<evidence type="ECO:0000256" key="5">
    <source>
        <dbReference type="ARBA" id="ARBA00023180"/>
    </source>
</evidence>
<feature type="compositionally biased region" description="Acidic residues" evidence="9">
    <location>
        <begin position="1877"/>
        <end position="1889"/>
    </location>
</feature>
<dbReference type="PROSITE" id="PS51233">
    <property type="entry name" value="VWFD"/>
    <property type="match status" value="3"/>
</dbReference>
<dbReference type="InterPro" id="IPR050780">
    <property type="entry name" value="Mucin_vWF_Thrombospondin_sf"/>
</dbReference>
<keyword evidence="2" id="KW-1003">Cell membrane</keyword>
<dbReference type="InterPro" id="IPR013320">
    <property type="entry name" value="ConA-like_dom_sf"/>
</dbReference>
<dbReference type="InterPro" id="IPR036084">
    <property type="entry name" value="Ser_inhib-like_sf"/>
</dbReference>
<dbReference type="GO" id="GO:0005886">
    <property type="term" value="C:plasma membrane"/>
    <property type="evidence" value="ECO:0007669"/>
    <property type="project" value="UniProtKB-SubCell"/>
</dbReference>
<feature type="chain" id="PRO_5043456107" description="Zonadhesin" evidence="10">
    <location>
        <begin position="26"/>
        <end position="2026"/>
    </location>
</feature>
<organism evidence="13 14">
    <name type="scientific">Pygocentrus nattereri</name>
    <name type="common">Red-bellied piranha</name>
    <dbReference type="NCBI Taxonomy" id="42514"/>
    <lineage>
        <taxon>Eukaryota</taxon>
        <taxon>Metazoa</taxon>
        <taxon>Chordata</taxon>
        <taxon>Craniata</taxon>
        <taxon>Vertebrata</taxon>
        <taxon>Euteleostomi</taxon>
        <taxon>Actinopterygii</taxon>
        <taxon>Neopterygii</taxon>
        <taxon>Teleostei</taxon>
        <taxon>Ostariophysi</taxon>
        <taxon>Characiformes</taxon>
        <taxon>Characoidei</taxon>
        <taxon>Pygocentrus</taxon>
    </lineage>
</organism>
<dbReference type="SUPFAM" id="SSF57567">
    <property type="entry name" value="Serine protease inhibitors"/>
    <property type="match status" value="2"/>
</dbReference>
<feature type="compositionally biased region" description="Low complexity" evidence="9">
    <location>
        <begin position="1657"/>
        <end position="1671"/>
    </location>
</feature>
<dbReference type="GO" id="GO:0031012">
    <property type="term" value="C:extracellular matrix"/>
    <property type="evidence" value="ECO:0007669"/>
    <property type="project" value="TreeGrafter"/>
</dbReference>
<dbReference type="STRING" id="42514.ENSPNAP00000006202"/>
<dbReference type="InterPro" id="IPR001007">
    <property type="entry name" value="VWF_dom"/>
</dbReference>
<dbReference type="SMART" id="SM00214">
    <property type="entry name" value="VWC"/>
    <property type="match status" value="3"/>
</dbReference>
<feature type="region of interest" description="Disordered" evidence="9">
    <location>
        <begin position="1498"/>
        <end position="1556"/>
    </location>
</feature>
<keyword evidence="14" id="KW-1185">Reference proteome</keyword>
<dbReference type="Pfam" id="PF08742">
    <property type="entry name" value="C8"/>
    <property type="match status" value="2"/>
</dbReference>
<feature type="compositionally biased region" description="Acidic residues" evidence="9">
    <location>
        <begin position="1852"/>
        <end position="1863"/>
    </location>
</feature>
<evidence type="ECO:0000256" key="3">
    <source>
        <dbReference type="ARBA" id="ARBA00022737"/>
    </source>
</evidence>
<evidence type="ECO:0000313" key="13">
    <source>
        <dbReference type="Ensembl" id="ENSPNAP00000006202.2"/>
    </source>
</evidence>
<dbReference type="OMA" id="LMSSVCH"/>